<reference evidence="10 11" key="1">
    <citation type="submission" date="2025-04" db="UniProtKB">
        <authorList>
            <consortium name="RefSeq"/>
        </authorList>
    </citation>
    <scope>IDENTIFICATION</scope>
    <source>
        <tissue evidence="10 11">Whole organism</tissue>
    </source>
</reference>
<keyword evidence="6" id="KW-0862">Zinc</keyword>
<evidence type="ECO:0000313" key="9">
    <source>
        <dbReference type="Proteomes" id="UP000504606"/>
    </source>
</evidence>
<dbReference type="RefSeq" id="XP_052121531.1">
    <property type="nucleotide sequence ID" value="XM_052265571.1"/>
</dbReference>
<accession>A0A6J1SKN9</accession>
<dbReference type="GO" id="GO:0046872">
    <property type="term" value="F:metal ion binding"/>
    <property type="evidence" value="ECO:0007669"/>
    <property type="project" value="UniProtKB-KW"/>
</dbReference>
<evidence type="ECO:0000256" key="2">
    <source>
        <dbReference type="ARBA" id="ARBA00005126"/>
    </source>
</evidence>
<evidence type="ECO:0000256" key="5">
    <source>
        <dbReference type="ARBA" id="ARBA00022723"/>
    </source>
</evidence>
<dbReference type="NCBIfam" id="TIGR00039">
    <property type="entry name" value="6PTHBS"/>
    <property type="match status" value="1"/>
</dbReference>
<evidence type="ECO:0000256" key="3">
    <source>
        <dbReference type="ARBA" id="ARBA00009164"/>
    </source>
</evidence>
<dbReference type="SUPFAM" id="SSF55620">
    <property type="entry name" value="Tetrahydrobiopterin biosynthesis enzymes-like"/>
    <property type="match status" value="1"/>
</dbReference>
<dbReference type="PANTHER" id="PTHR12589:SF7">
    <property type="entry name" value="6-PYRUVOYL TETRAHYDROBIOPTERIN SYNTHASE"/>
    <property type="match status" value="1"/>
</dbReference>
<dbReference type="RefSeq" id="XP_026279885.1">
    <property type="nucleotide sequence ID" value="XM_026424100.2"/>
</dbReference>
<dbReference type="GO" id="GO:0006729">
    <property type="term" value="P:tetrahydrobiopterin biosynthetic process"/>
    <property type="evidence" value="ECO:0007669"/>
    <property type="project" value="UniProtKB-UniPathway"/>
</dbReference>
<dbReference type="CDD" id="cd00470">
    <property type="entry name" value="PTPS"/>
    <property type="match status" value="1"/>
</dbReference>
<evidence type="ECO:0000256" key="7">
    <source>
        <dbReference type="ARBA" id="ARBA00023007"/>
    </source>
</evidence>
<dbReference type="OrthoDB" id="14045at2759"/>
<organism evidence="9 11">
    <name type="scientific">Frankliniella occidentalis</name>
    <name type="common">Western flower thrips</name>
    <name type="synonym">Euthrips occidentalis</name>
    <dbReference type="NCBI Taxonomy" id="133901"/>
    <lineage>
        <taxon>Eukaryota</taxon>
        <taxon>Metazoa</taxon>
        <taxon>Ecdysozoa</taxon>
        <taxon>Arthropoda</taxon>
        <taxon>Hexapoda</taxon>
        <taxon>Insecta</taxon>
        <taxon>Pterygota</taxon>
        <taxon>Neoptera</taxon>
        <taxon>Paraneoptera</taxon>
        <taxon>Thysanoptera</taxon>
        <taxon>Terebrantia</taxon>
        <taxon>Thripoidea</taxon>
        <taxon>Thripidae</taxon>
        <taxon>Frankliniella</taxon>
    </lineage>
</organism>
<dbReference type="UniPathway" id="UPA00849">
    <property type="reaction ID" value="UER00819"/>
</dbReference>
<name>A0A6J1SKN9_FRAOC</name>
<dbReference type="EC" id="4.2.3.12" evidence="4"/>
<dbReference type="PROSITE" id="PS00987">
    <property type="entry name" value="PTPS_1"/>
    <property type="match status" value="1"/>
</dbReference>
<evidence type="ECO:0000313" key="13">
    <source>
        <dbReference type="RefSeq" id="XP_052121531.1"/>
    </source>
</evidence>
<evidence type="ECO:0000256" key="6">
    <source>
        <dbReference type="ARBA" id="ARBA00022833"/>
    </source>
</evidence>
<dbReference type="GeneID" id="113207500"/>
<dbReference type="Pfam" id="PF01242">
    <property type="entry name" value="PTPS"/>
    <property type="match status" value="1"/>
</dbReference>
<evidence type="ECO:0000313" key="12">
    <source>
        <dbReference type="RefSeq" id="XP_026279886.1"/>
    </source>
</evidence>
<dbReference type="GO" id="GO:0003874">
    <property type="term" value="F:6-pyruvoyltetrahydropterin synthase activity"/>
    <property type="evidence" value="ECO:0007669"/>
    <property type="project" value="UniProtKB-EC"/>
</dbReference>
<dbReference type="Gene3D" id="3.30.479.10">
    <property type="entry name" value="6-pyruvoyl tetrahydropterin synthase/QueD"/>
    <property type="match status" value="1"/>
</dbReference>
<evidence type="ECO:0000313" key="10">
    <source>
        <dbReference type="RefSeq" id="XP_026279884.1"/>
    </source>
</evidence>
<comment type="similarity">
    <text evidence="3">Belongs to the PTPS family.</text>
</comment>
<gene>
    <name evidence="10 11 12 13" type="primary">LOC113207500</name>
</gene>
<dbReference type="FunFam" id="3.30.479.10:FF:000003">
    <property type="entry name" value="6-pyruvoyl tetrahydrobiopterin synthase"/>
    <property type="match status" value="1"/>
</dbReference>
<sequence>MSRLPIGYLTRKEHFSACHRLHSPQLNDEQNKEIYGKCNNFHGHGHNYIVEVTLRGPIDRATGMVMNISDLKVYMKKAIMETMDHKNIDKDVPYFKDIVSTTEHVAVFVWDGVKAQLPNPELMYEVKIYETENNIIRFRGEYTN</sequence>
<evidence type="ECO:0000256" key="4">
    <source>
        <dbReference type="ARBA" id="ARBA00013100"/>
    </source>
</evidence>
<evidence type="ECO:0000313" key="11">
    <source>
        <dbReference type="RefSeq" id="XP_026279885.1"/>
    </source>
</evidence>
<dbReference type="InterPro" id="IPR007115">
    <property type="entry name" value="6-PTP_synth/QueD"/>
</dbReference>
<dbReference type="AlphaFoldDB" id="A0A6J1SKN9"/>
<proteinExistence type="inferred from homology"/>
<keyword evidence="8" id="KW-0456">Lyase</keyword>
<dbReference type="PANTHER" id="PTHR12589">
    <property type="entry name" value="PYRUVOYL TETRAHYDROBIOPTERIN SYNTHASE"/>
    <property type="match status" value="1"/>
</dbReference>
<comment type="pathway">
    <text evidence="2">Cofactor biosynthesis; tetrahydrobiopterin biosynthesis; tetrahydrobiopterin from 7,8-dihydroneopterin triphosphate: step 1/3.</text>
</comment>
<dbReference type="InterPro" id="IPR022470">
    <property type="entry name" value="PTPS_Cys_AS"/>
</dbReference>
<keyword evidence="9" id="KW-1185">Reference proteome</keyword>
<evidence type="ECO:0000256" key="1">
    <source>
        <dbReference type="ARBA" id="ARBA00001947"/>
    </source>
</evidence>
<dbReference type="InterPro" id="IPR038418">
    <property type="entry name" value="6-PTP_synth/QueD_sf"/>
</dbReference>
<comment type="cofactor">
    <cofactor evidence="1">
        <name>Zn(2+)</name>
        <dbReference type="ChEBI" id="CHEBI:29105"/>
    </cofactor>
</comment>
<dbReference type="CTD" id="136035496"/>
<dbReference type="RefSeq" id="XP_026279886.1">
    <property type="nucleotide sequence ID" value="XM_026424101.2"/>
</dbReference>
<dbReference type="GO" id="GO:0005739">
    <property type="term" value="C:mitochondrion"/>
    <property type="evidence" value="ECO:0007669"/>
    <property type="project" value="TreeGrafter"/>
</dbReference>
<dbReference type="KEGG" id="foc:113207500"/>
<keyword evidence="5" id="KW-0479">Metal-binding</keyword>
<evidence type="ECO:0000256" key="8">
    <source>
        <dbReference type="ARBA" id="ARBA00023239"/>
    </source>
</evidence>
<dbReference type="Proteomes" id="UP000504606">
    <property type="component" value="Unplaced"/>
</dbReference>
<protein>
    <recommendedName>
        <fullName evidence="4">6-pyruvoyltetrahydropterin synthase</fullName>
        <ecNumber evidence="4">4.2.3.12</ecNumber>
    </recommendedName>
</protein>
<keyword evidence="7" id="KW-0783">Tetrahydrobiopterin biosynthesis</keyword>
<dbReference type="RefSeq" id="XP_026279884.1">
    <property type="nucleotide sequence ID" value="XM_026424099.2"/>
</dbReference>